<sequence length="98" mass="10508">MPIDIAWKHKLLVAVLGSGGEGGSLLVIKCIACEHGMMIVNTIGGGMWHDNYEHNMLMVSMIVGESMVVNSKCNDGGMVMVSIAIMKVVSTTTVKAWQ</sequence>
<protein>
    <submittedName>
        <fullName evidence="1">Uncharacterized protein</fullName>
    </submittedName>
</protein>
<organism evidence="1 2">
    <name type="scientific">Sphagnum jensenii</name>
    <dbReference type="NCBI Taxonomy" id="128206"/>
    <lineage>
        <taxon>Eukaryota</taxon>
        <taxon>Viridiplantae</taxon>
        <taxon>Streptophyta</taxon>
        <taxon>Embryophyta</taxon>
        <taxon>Bryophyta</taxon>
        <taxon>Sphagnophytina</taxon>
        <taxon>Sphagnopsida</taxon>
        <taxon>Sphagnales</taxon>
        <taxon>Sphagnaceae</taxon>
        <taxon>Sphagnum</taxon>
    </lineage>
</organism>
<reference evidence="1" key="1">
    <citation type="submission" date="2024-03" db="EMBL/GenBank/DDBJ databases">
        <authorList>
            <consortium name="ELIXIR-Norway"/>
            <consortium name="Elixir Norway"/>
        </authorList>
    </citation>
    <scope>NUCLEOTIDE SEQUENCE</scope>
</reference>
<evidence type="ECO:0000313" key="2">
    <source>
        <dbReference type="Proteomes" id="UP001497522"/>
    </source>
</evidence>
<name>A0ABP1BY30_9BRYO</name>
<dbReference type="EMBL" id="OZ023709">
    <property type="protein sequence ID" value="CAK9880862.1"/>
    <property type="molecule type" value="Genomic_DNA"/>
</dbReference>
<proteinExistence type="predicted"/>
<dbReference type="Proteomes" id="UP001497522">
    <property type="component" value="Chromosome 8"/>
</dbReference>
<gene>
    <name evidence="1" type="ORF">CSSPJE1EN2_LOCUS22261</name>
</gene>
<evidence type="ECO:0000313" key="1">
    <source>
        <dbReference type="EMBL" id="CAK9880862.1"/>
    </source>
</evidence>
<accession>A0ABP1BY30</accession>
<keyword evidence="2" id="KW-1185">Reference proteome</keyword>